<accession>A0A2W1JII6</accession>
<feature type="domain" description="VOC" evidence="3">
    <location>
        <begin position="51"/>
        <end position="181"/>
    </location>
</feature>
<keyword evidence="5" id="KW-1185">Reference proteome</keyword>
<name>A0A2W1JII6_9CYAN</name>
<protein>
    <recommendedName>
        <fullName evidence="3">VOC domain-containing protein</fullName>
    </recommendedName>
</protein>
<dbReference type="InterPro" id="IPR037523">
    <property type="entry name" value="VOC_core"/>
</dbReference>
<dbReference type="GO" id="GO:0046491">
    <property type="term" value="P:L-methylmalonyl-CoA metabolic process"/>
    <property type="evidence" value="ECO:0007669"/>
    <property type="project" value="TreeGrafter"/>
</dbReference>
<keyword evidence="2" id="KW-0732">Signal</keyword>
<evidence type="ECO:0000259" key="3">
    <source>
        <dbReference type="PROSITE" id="PS51819"/>
    </source>
</evidence>
<dbReference type="InterPro" id="IPR051785">
    <property type="entry name" value="MMCE/EMCE_epimerase"/>
</dbReference>
<dbReference type="PANTHER" id="PTHR43048:SF3">
    <property type="entry name" value="METHYLMALONYL-COA EPIMERASE, MITOCHONDRIAL"/>
    <property type="match status" value="1"/>
</dbReference>
<feature type="chain" id="PRO_5015932430" description="VOC domain-containing protein" evidence="2">
    <location>
        <begin position="28"/>
        <end position="195"/>
    </location>
</feature>
<evidence type="ECO:0000256" key="2">
    <source>
        <dbReference type="SAM" id="SignalP"/>
    </source>
</evidence>
<dbReference type="PANTHER" id="PTHR43048">
    <property type="entry name" value="METHYLMALONYL-COA EPIMERASE"/>
    <property type="match status" value="1"/>
</dbReference>
<evidence type="ECO:0000313" key="4">
    <source>
        <dbReference type="EMBL" id="PZD73313.1"/>
    </source>
</evidence>
<evidence type="ECO:0000313" key="5">
    <source>
        <dbReference type="Proteomes" id="UP000248857"/>
    </source>
</evidence>
<comment type="caution">
    <text evidence="4">The sequence shown here is derived from an EMBL/GenBank/DDBJ whole genome shotgun (WGS) entry which is preliminary data.</text>
</comment>
<dbReference type="InterPro" id="IPR004360">
    <property type="entry name" value="Glyas_Fos-R_dOase_dom"/>
</dbReference>
<dbReference type="SUPFAM" id="SSF54593">
    <property type="entry name" value="Glyoxalase/Bleomycin resistance protein/Dihydroxybiphenyl dioxygenase"/>
    <property type="match status" value="1"/>
</dbReference>
<keyword evidence="1" id="KW-0479">Metal-binding</keyword>
<dbReference type="AlphaFoldDB" id="A0A2W1JII6"/>
<dbReference type="Gene3D" id="3.10.180.10">
    <property type="entry name" value="2,3-Dihydroxybiphenyl 1,2-Dioxygenase, domain 1"/>
    <property type="match status" value="1"/>
</dbReference>
<proteinExistence type="predicted"/>
<sequence length="195" mass="21825">MDFQLTKMKKNTLIAALSGFAVATAIAYGLPAFPEGETRQTTVTDPLSEIRAEHVMIATSDYSGTIDWYRETLGFRIKHEWTVPEFPNLQLAYLEKNGFIIEVVASSNTPRASMPEDFMARQQQPGIGHFAFLVEDVDAATSALKEKGVKVVLPPTSFPDSGRRVSFIEDNNGYMIEFLKELPLSERKPYTGDQR</sequence>
<dbReference type="GO" id="GO:0046872">
    <property type="term" value="F:metal ion binding"/>
    <property type="evidence" value="ECO:0007669"/>
    <property type="project" value="UniProtKB-KW"/>
</dbReference>
<dbReference type="RefSeq" id="WP_110986333.1">
    <property type="nucleotide sequence ID" value="NZ_CAWNWM010000006.1"/>
</dbReference>
<dbReference type="EMBL" id="PQWO01000006">
    <property type="protein sequence ID" value="PZD73313.1"/>
    <property type="molecule type" value="Genomic_DNA"/>
</dbReference>
<dbReference type="Proteomes" id="UP000248857">
    <property type="component" value="Unassembled WGS sequence"/>
</dbReference>
<reference evidence="4 5" key="1">
    <citation type="journal article" date="2018" name="Sci. Rep.">
        <title>A novel species of the marine cyanobacterium Acaryochloris with a unique pigment content and lifestyle.</title>
        <authorList>
            <person name="Partensky F."/>
            <person name="Six C."/>
            <person name="Ratin M."/>
            <person name="Garczarek L."/>
            <person name="Vaulot D."/>
            <person name="Probert I."/>
            <person name="Calteau A."/>
            <person name="Gourvil P."/>
            <person name="Marie D."/>
            <person name="Grebert T."/>
            <person name="Bouchier C."/>
            <person name="Le Panse S."/>
            <person name="Gachenot M."/>
            <person name="Rodriguez F."/>
            <person name="Garrido J.L."/>
        </authorList>
    </citation>
    <scope>NUCLEOTIDE SEQUENCE [LARGE SCALE GENOMIC DNA]</scope>
    <source>
        <strain evidence="4 5">RCC1774</strain>
    </source>
</reference>
<gene>
    <name evidence="4" type="ORF">C1752_02384</name>
</gene>
<organism evidence="4 5">
    <name type="scientific">Acaryochloris thomasi RCC1774</name>
    <dbReference type="NCBI Taxonomy" id="1764569"/>
    <lineage>
        <taxon>Bacteria</taxon>
        <taxon>Bacillati</taxon>
        <taxon>Cyanobacteriota</taxon>
        <taxon>Cyanophyceae</taxon>
        <taxon>Acaryochloridales</taxon>
        <taxon>Acaryochloridaceae</taxon>
        <taxon>Acaryochloris</taxon>
        <taxon>Acaryochloris thomasi</taxon>
    </lineage>
</organism>
<dbReference type="PROSITE" id="PS51819">
    <property type="entry name" value="VOC"/>
    <property type="match status" value="1"/>
</dbReference>
<feature type="signal peptide" evidence="2">
    <location>
        <begin position="1"/>
        <end position="27"/>
    </location>
</feature>
<evidence type="ECO:0000256" key="1">
    <source>
        <dbReference type="ARBA" id="ARBA00022723"/>
    </source>
</evidence>
<dbReference type="Pfam" id="PF00903">
    <property type="entry name" value="Glyoxalase"/>
    <property type="match status" value="1"/>
</dbReference>
<dbReference type="OrthoDB" id="9795618at2"/>
<dbReference type="GO" id="GO:0004493">
    <property type="term" value="F:methylmalonyl-CoA epimerase activity"/>
    <property type="evidence" value="ECO:0007669"/>
    <property type="project" value="TreeGrafter"/>
</dbReference>
<dbReference type="InterPro" id="IPR029068">
    <property type="entry name" value="Glyas_Bleomycin-R_OHBP_Dase"/>
</dbReference>